<dbReference type="AlphaFoldDB" id="A0A4D9EFW7"/>
<comment type="caution">
    <text evidence="1">The sequence shown here is derived from an EMBL/GenBank/DDBJ whole genome shotgun (WGS) entry which is preliminary data.</text>
</comment>
<reference evidence="1 2" key="2">
    <citation type="submission" date="2019-04" db="EMBL/GenBank/DDBJ databases">
        <title>The genome sequence of big-headed turtle.</title>
        <authorList>
            <person name="Gong S."/>
        </authorList>
    </citation>
    <scope>NUCLEOTIDE SEQUENCE [LARGE SCALE GENOMIC DNA]</scope>
    <source>
        <strain evidence="1">DO16091913</strain>
        <tissue evidence="1">Muscle</tissue>
    </source>
</reference>
<protein>
    <submittedName>
        <fullName evidence="1">WD repeat-containing protein 64</fullName>
    </submittedName>
</protein>
<dbReference type="EMBL" id="QXTE01000055">
    <property type="protein sequence ID" value="TFK09317.1"/>
    <property type="molecule type" value="Genomic_DNA"/>
</dbReference>
<reference evidence="1 2" key="1">
    <citation type="submission" date="2019-04" db="EMBL/GenBank/DDBJ databases">
        <title>Draft genome of the big-headed turtle Platysternon megacephalum.</title>
        <authorList>
            <person name="Gong S."/>
        </authorList>
    </citation>
    <scope>NUCLEOTIDE SEQUENCE [LARGE SCALE GENOMIC DNA]</scope>
    <source>
        <strain evidence="1">DO16091913</strain>
        <tissue evidence="1">Muscle</tissue>
    </source>
</reference>
<evidence type="ECO:0000313" key="2">
    <source>
        <dbReference type="Proteomes" id="UP000297703"/>
    </source>
</evidence>
<accession>A0A4D9EFW7</accession>
<gene>
    <name evidence="1" type="ORF">DR999_PMT07770</name>
</gene>
<evidence type="ECO:0000313" key="1">
    <source>
        <dbReference type="EMBL" id="TFK09317.1"/>
    </source>
</evidence>
<organism evidence="1 2">
    <name type="scientific">Platysternon megacephalum</name>
    <name type="common">big-headed turtle</name>
    <dbReference type="NCBI Taxonomy" id="55544"/>
    <lineage>
        <taxon>Eukaryota</taxon>
        <taxon>Metazoa</taxon>
        <taxon>Chordata</taxon>
        <taxon>Craniata</taxon>
        <taxon>Vertebrata</taxon>
        <taxon>Euteleostomi</taxon>
        <taxon>Archelosauria</taxon>
        <taxon>Testudinata</taxon>
        <taxon>Testudines</taxon>
        <taxon>Cryptodira</taxon>
        <taxon>Durocryptodira</taxon>
        <taxon>Testudinoidea</taxon>
        <taxon>Platysternidae</taxon>
        <taxon>Platysternon</taxon>
    </lineage>
</organism>
<proteinExistence type="predicted"/>
<keyword evidence="2" id="KW-1185">Reference proteome</keyword>
<dbReference type="Proteomes" id="UP000297703">
    <property type="component" value="Unassembled WGS sequence"/>
</dbReference>
<name>A0A4D9EFW7_9SAUR</name>
<sequence>METEQIAAALAWRCGPQRRRFPTCYLPEQPEHTAYRNMVSAGPTAVLKRKAARGCLIPPEARYGVGATLGCCWVKATLPGIELPFTALRIPLHRNKVMDWLWHISTLTAGCRLTARPSRGTQRHSKALALISGLLSVLVLSASCC</sequence>